<sequence>MYNYLLNENADIIYDGKVILTKEQVVEAIIITNTNLKKLNDITKESGVEVFEALGMRNLSGFIGEFFVSSLEQVSNKNLVKNPHQDGYPDLLLVDSPKAASYFNSIVEIVDGKLYPKEKSLFSPFKYGGLEVKATCGSTPSAKVMPKPLIGEQRIHILTGLDWKAHHRGTNNLIGIYWDFLDELPTICAVFYRNDLTEDDWGKIVRPKEGGGRTTSVSIMNSKGVKKMCKNWIAIIDNEDYINAFSNKKWIGYNVKNSSN</sequence>
<evidence type="ECO:0000313" key="1">
    <source>
        <dbReference type="EMBL" id="ADQ20494.1"/>
    </source>
</evidence>
<accession>E5LGA6</accession>
<dbReference type="REBASE" id="305">
    <property type="entry name" value="BsaAI"/>
</dbReference>
<dbReference type="EMBL" id="HQ446231">
    <property type="protein sequence ID" value="ADQ20494.1"/>
    <property type="molecule type" value="Genomic_DNA"/>
</dbReference>
<protein>
    <submittedName>
        <fullName evidence="1">BsaAI</fullName>
    </submittedName>
</protein>
<reference evidence="1" key="1">
    <citation type="submission" date="2010-10" db="EMBL/GenBank/DDBJ databases">
        <title>BsaAI restriction-modification system genes.</title>
        <authorList>
            <person name="Zhu Z."/>
        </authorList>
    </citation>
    <scope>NUCLEOTIDE SEQUENCE</scope>
    <source>
        <strain evidence="1">G668</strain>
    </source>
</reference>
<organism evidence="1">
    <name type="scientific">Geobacillus stearothermophilus</name>
    <name type="common">Bacillus stearothermophilus</name>
    <dbReference type="NCBI Taxonomy" id="1422"/>
    <lineage>
        <taxon>Bacteria</taxon>
        <taxon>Bacillati</taxon>
        <taxon>Bacillota</taxon>
        <taxon>Bacilli</taxon>
        <taxon>Bacillales</taxon>
        <taxon>Anoxybacillaceae</taxon>
        <taxon>Geobacillus</taxon>
    </lineage>
</organism>
<name>E5LGA6_GEOSE</name>
<gene>
    <name evidence="1" type="primary">bsaAIR</name>
</gene>
<proteinExistence type="predicted"/>
<dbReference type="AlphaFoldDB" id="E5LGA6"/>